<name>A0A2G5H8Y0_CERBT</name>
<evidence type="ECO:0000313" key="1">
    <source>
        <dbReference type="EMBL" id="PIA88986.1"/>
    </source>
</evidence>
<comment type="caution">
    <text evidence="1">The sequence shown here is derived from an EMBL/GenBank/DDBJ whole genome shotgun (WGS) entry which is preliminary data.</text>
</comment>
<dbReference type="EMBL" id="LKMD01000108">
    <property type="protein sequence ID" value="PIA88986.1"/>
    <property type="molecule type" value="Genomic_DNA"/>
</dbReference>
<accession>A0A2G5H8Y0</accession>
<gene>
    <name evidence="1" type="ORF">CB0940_07321</name>
</gene>
<protein>
    <submittedName>
        <fullName evidence="1">Uncharacterized protein</fullName>
    </submittedName>
</protein>
<sequence>MHQLIISHTLAKEQSSHHEQLSRLKFAAHGSMCLVQNFGNHDPDSFWLGMRRTAALGLVDASR</sequence>
<evidence type="ECO:0000313" key="2">
    <source>
        <dbReference type="Proteomes" id="UP000230605"/>
    </source>
</evidence>
<proteinExistence type="predicted"/>
<organism evidence="1 2">
    <name type="scientific">Cercospora beticola</name>
    <name type="common">Sugarbeet leaf spot fungus</name>
    <dbReference type="NCBI Taxonomy" id="122368"/>
    <lineage>
        <taxon>Eukaryota</taxon>
        <taxon>Fungi</taxon>
        <taxon>Dikarya</taxon>
        <taxon>Ascomycota</taxon>
        <taxon>Pezizomycotina</taxon>
        <taxon>Dothideomycetes</taxon>
        <taxon>Dothideomycetidae</taxon>
        <taxon>Mycosphaerellales</taxon>
        <taxon>Mycosphaerellaceae</taxon>
        <taxon>Cercospora</taxon>
    </lineage>
</organism>
<reference evidence="1 2" key="1">
    <citation type="submission" date="2015-10" db="EMBL/GenBank/DDBJ databases">
        <title>The cercosporin biosynthetic gene cluster was horizontally transferred to several fungal lineages and shown to be expanded in Cercospora beticola based on microsynteny with recipient genomes.</title>
        <authorList>
            <person name="De Jonge R."/>
            <person name="Ebert M.K."/>
            <person name="Suttle J.C."/>
            <person name="Jurick Ii W.M."/>
            <person name="Secor G.A."/>
            <person name="Thomma B.P."/>
            <person name="Van De Peer Y."/>
            <person name="Bolton M.D."/>
        </authorList>
    </citation>
    <scope>NUCLEOTIDE SEQUENCE [LARGE SCALE GENOMIC DNA]</scope>
    <source>
        <strain evidence="1 2">09-40</strain>
    </source>
</reference>
<dbReference type="Proteomes" id="UP000230605">
    <property type="component" value="Chromosome 5"/>
</dbReference>
<dbReference type="AlphaFoldDB" id="A0A2G5H8Y0"/>